<comment type="caution">
    <text evidence="2">The sequence shown here is derived from an EMBL/GenBank/DDBJ whole genome shotgun (WGS) entry which is preliminary data.</text>
</comment>
<dbReference type="InterPro" id="IPR009057">
    <property type="entry name" value="Homeodomain-like_sf"/>
</dbReference>
<dbReference type="PANTHER" id="PTHR33744:SF15">
    <property type="entry name" value="CARBOHYDRATE DIACID REGULATOR"/>
    <property type="match status" value="1"/>
</dbReference>
<dbReference type="PANTHER" id="PTHR33744">
    <property type="entry name" value="CARBOHYDRATE DIACID REGULATOR"/>
    <property type="match status" value="1"/>
</dbReference>
<sequence>MKYSFSLSDSSVSLINTLSPLLLLRYDSTTSFTVISSFSTVFYVKIRLSITVMKGLKWVMNNNVLKDIYPDAELKPTFQPQEDVIIIPVDEQWLYINKNGLSPTEIKLLTTLYQQVNHSSQLEQHVWYRFLFNKGEMPDTTDFCRIIQFRLLEPKSAHIREEWLSSLENMFEKNADCFFITDEYGLLVEQQSGYMLTTEDLTGILLTLESEMLVKAVAFIGLFFPVSNNFPEFFKTENRIFSGTASNTREIQTFSVPDTVLAYLTEEQINQNHYLKTLKNQLAFDEEFKDIIQALWQNQGNITSAAKQLYIHRNTLQYRLDKFYERTGLSLKKMDDLVLCYILL</sequence>
<dbReference type="AlphaFoldDB" id="A0A430AVQ5"/>
<reference evidence="2 3" key="1">
    <citation type="submission" date="2017-05" db="EMBL/GenBank/DDBJ databases">
        <title>Vagococcus spp. assemblies.</title>
        <authorList>
            <person name="Gulvik C.A."/>
        </authorList>
    </citation>
    <scope>NUCLEOTIDE SEQUENCE [LARGE SCALE GENOMIC DNA]</scope>
    <source>
        <strain evidence="2 3">LMG 24798</strain>
    </source>
</reference>
<dbReference type="Pfam" id="PF13556">
    <property type="entry name" value="HTH_30"/>
    <property type="match status" value="1"/>
</dbReference>
<gene>
    <name evidence="2" type="ORF">CBF27_06850</name>
</gene>
<dbReference type="OrthoDB" id="9792148at2"/>
<dbReference type="InterPro" id="IPR051448">
    <property type="entry name" value="CdaR-like_regulators"/>
</dbReference>
<feature type="domain" description="PucR C-terminal helix-turn-helix" evidence="1">
    <location>
        <begin position="292"/>
        <end position="342"/>
    </location>
</feature>
<proteinExistence type="predicted"/>
<dbReference type="Proteomes" id="UP000286773">
    <property type="component" value="Unassembled WGS sequence"/>
</dbReference>
<organism evidence="2 3">
    <name type="scientific">Vagococcus acidifermentans</name>
    <dbReference type="NCBI Taxonomy" id="564710"/>
    <lineage>
        <taxon>Bacteria</taxon>
        <taxon>Bacillati</taxon>
        <taxon>Bacillota</taxon>
        <taxon>Bacilli</taxon>
        <taxon>Lactobacillales</taxon>
        <taxon>Enterococcaceae</taxon>
        <taxon>Vagococcus</taxon>
    </lineage>
</organism>
<keyword evidence="3" id="KW-1185">Reference proteome</keyword>
<evidence type="ECO:0000259" key="1">
    <source>
        <dbReference type="Pfam" id="PF13556"/>
    </source>
</evidence>
<dbReference type="EMBL" id="NGKC01000006">
    <property type="protein sequence ID" value="RSU12138.1"/>
    <property type="molecule type" value="Genomic_DNA"/>
</dbReference>
<evidence type="ECO:0000313" key="2">
    <source>
        <dbReference type="EMBL" id="RSU12138.1"/>
    </source>
</evidence>
<evidence type="ECO:0000313" key="3">
    <source>
        <dbReference type="Proteomes" id="UP000286773"/>
    </source>
</evidence>
<protein>
    <recommendedName>
        <fullName evidence="1">PucR C-terminal helix-turn-helix domain-containing protein</fullName>
    </recommendedName>
</protein>
<dbReference type="InterPro" id="IPR042070">
    <property type="entry name" value="PucR_C-HTH_sf"/>
</dbReference>
<name>A0A430AVQ5_9ENTE</name>
<accession>A0A430AVQ5</accession>
<dbReference type="SUPFAM" id="SSF46689">
    <property type="entry name" value="Homeodomain-like"/>
    <property type="match status" value="1"/>
</dbReference>
<dbReference type="Gene3D" id="1.10.10.2840">
    <property type="entry name" value="PucR C-terminal helix-turn-helix domain"/>
    <property type="match status" value="1"/>
</dbReference>
<dbReference type="InterPro" id="IPR025736">
    <property type="entry name" value="PucR_C-HTH_dom"/>
</dbReference>